<dbReference type="AlphaFoldDB" id="X0T570"/>
<evidence type="ECO:0000313" key="1">
    <source>
        <dbReference type="EMBL" id="GAF71220.1"/>
    </source>
</evidence>
<comment type="caution">
    <text evidence="1">The sequence shown here is derived from an EMBL/GenBank/DDBJ whole genome shotgun (WGS) entry which is preliminary data.</text>
</comment>
<feature type="non-terminal residue" evidence="1">
    <location>
        <position position="74"/>
    </location>
</feature>
<protein>
    <submittedName>
        <fullName evidence="1">Uncharacterized protein</fullName>
    </submittedName>
</protein>
<reference evidence="1" key="1">
    <citation type="journal article" date="2014" name="Front. Microbiol.">
        <title>High frequency of phylogenetically diverse reductive dehalogenase-homologous genes in deep subseafloor sedimentary metagenomes.</title>
        <authorList>
            <person name="Kawai M."/>
            <person name="Futagami T."/>
            <person name="Toyoda A."/>
            <person name="Takaki Y."/>
            <person name="Nishi S."/>
            <person name="Hori S."/>
            <person name="Arai W."/>
            <person name="Tsubouchi T."/>
            <person name="Morono Y."/>
            <person name="Uchiyama I."/>
            <person name="Ito T."/>
            <person name="Fujiyama A."/>
            <person name="Inagaki F."/>
            <person name="Takami H."/>
        </authorList>
    </citation>
    <scope>NUCLEOTIDE SEQUENCE</scope>
    <source>
        <strain evidence="1">Expedition CK06-06</strain>
    </source>
</reference>
<sequence>MKEIYCLFSVDNEYDQPSNNLVCAWEKKPDLDGLGKALEYGFPHASDEITLGIVGIWKGEDIRLGDTDYRLEQY</sequence>
<proteinExistence type="predicted"/>
<name>X0T570_9ZZZZ</name>
<dbReference type="EMBL" id="BARS01003985">
    <property type="protein sequence ID" value="GAF71220.1"/>
    <property type="molecule type" value="Genomic_DNA"/>
</dbReference>
<accession>X0T570</accession>
<organism evidence="1">
    <name type="scientific">marine sediment metagenome</name>
    <dbReference type="NCBI Taxonomy" id="412755"/>
    <lineage>
        <taxon>unclassified sequences</taxon>
        <taxon>metagenomes</taxon>
        <taxon>ecological metagenomes</taxon>
    </lineage>
</organism>
<gene>
    <name evidence="1" type="ORF">S01H1_07758</name>
</gene>